<protein>
    <submittedName>
        <fullName evidence="1">Uncharacterized protein</fullName>
    </submittedName>
</protein>
<dbReference type="Proteomes" id="UP000316621">
    <property type="component" value="Chromosome 3"/>
</dbReference>
<reference evidence="1 2" key="1">
    <citation type="journal article" date="2018" name="Science">
        <title>The opium poppy genome and morphinan production.</title>
        <authorList>
            <person name="Guo L."/>
            <person name="Winzer T."/>
            <person name="Yang X."/>
            <person name="Li Y."/>
            <person name="Ning Z."/>
            <person name="He Z."/>
            <person name="Teodor R."/>
            <person name="Lu Y."/>
            <person name="Bowser T.A."/>
            <person name="Graham I.A."/>
            <person name="Ye K."/>
        </authorList>
    </citation>
    <scope>NUCLEOTIDE SEQUENCE [LARGE SCALE GENOMIC DNA]</scope>
    <source>
        <strain evidence="2">cv. HN1</strain>
        <tissue evidence="1">Leaves</tissue>
    </source>
</reference>
<keyword evidence="2" id="KW-1185">Reference proteome</keyword>
<dbReference type="Gramene" id="RZC54544">
    <property type="protein sequence ID" value="RZC54544"/>
    <property type="gene ID" value="C5167_013401"/>
</dbReference>
<gene>
    <name evidence="1" type="ORF">C5167_013401</name>
</gene>
<proteinExistence type="predicted"/>
<accession>A0A4Y7J079</accession>
<evidence type="ECO:0000313" key="1">
    <source>
        <dbReference type="EMBL" id="RZC54544.1"/>
    </source>
</evidence>
<feature type="non-terminal residue" evidence="1">
    <location>
        <position position="1"/>
    </location>
</feature>
<dbReference type="AlphaFoldDB" id="A0A4Y7J079"/>
<name>A0A4Y7J079_PAPSO</name>
<organism evidence="1 2">
    <name type="scientific">Papaver somniferum</name>
    <name type="common">Opium poppy</name>
    <dbReference type="NCBI Taxonomy" id="3469"/>
    <lineage>
        <taxon>Eukaryota</taxon>
        <taxon>Viridiplantae</taxon>
        <taxon>Streptophyta</taxon>
        <taxon>Embryophyta</taxon>
        <taxon>Tracheophyta</taxon>
        <taxon>Spermatophyta</taxon>
        <taxon>Magnoliopsida</taxon>
        <taxon>Ranunculales</taxon>
        <taxon>Papaveraceae</taxon>
        <taxon>Papaveroideae</taxon>
        <taxon>Papaver</taxon>
    </lineage>
</organism>
<evidence type="ECO:0000313" key="2">
    <source>
        <dbReference type="Proteomes" id="UP000316621"/>
    </source>
</evidence>
<dbReference type="EMBL" id="CM010717">
    <property type="protein sequence ID" value="RZC54544.1"/>
    <property type="molecule type" value="Genomic_DNA"/>
</dbReference>
<sequence length="113" mass="13229">ILVQSDQAYKLKLASILEQQGEKGILPENVSRYVQLAVMEMESVKENMFSARYQRRMSAARVDTGKNDCFHERYLSCGCSHYRRRKELGKEQRMVLIIMMIGRDRMMMMTARG</sequence>